<dbReference type="AlphaFoldDB" id="A0A953J7I6"/>
<evidence type="ECO:0000256" key="3">
    <source>
        <dbReference type="ARBA" id="ARBA00022692"/>
    </source>
</evidence>
<accession>A0A953J7I6</accession>
<dbReference type="Proteomes" id="UP000705867">
    <property type="component" value="Unassembled WGS sequence"/>
</dbReference>
<evidence type="ECO:0000313" key="7">
    <source>
        <dbReference type="EMBL" id="MBZ0157148.1"/>
    </source>
</evidence>
<dbReference type="PANTHER" id="PTHR38825">
    <property type="entry name" value="LYSINE EXPORTER PROTEIN (LYSE/YGGA)"/>
    <property type="match status" value="1"/>
</dbReference>
<organism evidence="7 8">
    <name type="scientific">Candidatus Nitrobium versatile</name>
    <dbReference type="NCBI Taxonomy" id="2884831"/>
    <lineage>
        <taxon>Bacteria</taxon>
        <taxon>Pseudomonadati</taxon>
        <taxon>Nitrospirota</taxon>
        <taxon>Nitrospiria</taxon>
        <taxon>Nitrospirales</taxon>
        <taxon>Nitrospiraceae</taxon>
        <taxon>Candidatus Nitrobium</taxon>
    </lineage>
</organism>
<proteinExistence type="predicted"/>
<dbReference type="PANTHER" id="PTHR38825:SF1">
    <property type="entry name" value="TRANSPORTER, LYSE FAMILY"/>
    <property type="match status" value="1"/>
</dbReference>
<feature type="transmembrane region" description="Helical" evidence="6">
    <location>
        <begin position="149"/>
        <end position="171"/>
    </location>
</feature>
<keyword evidence="3 6" id="KW-0812">Transmembrane</keyword>
<dbReference type="GO" id="GO:0005886">
    <property type="term" value="C:plasma membrane"/>
    <property type="evidence" value="ECO:0007669"/>
    <property type="project" value="UniProtKB-SubCell"/>
</dbReference>
<protein>
    <submittedName>
        <fullName evidence="7">LysE family translocator</fullName>
    </submittedName>
</protein>
<keyword evidence="2" id="KW-1003">Cell membrane</keyword>
<keyword evidence="5 6" id="KW-0472">Membrane</keyword>
<reference evidence="7" key="1">
    <citation type="journal article" date="2021" name="bioRxiv">
        <title>Unraveling nitrogen, sulfur and carbon metabolic pathways and microbial community transcriptional responses to substrate deprivation and toxicity stresses in a bioreactor mimicking anoxic brackish coastal sediment conditions.</title>
        <authorList>
            <person name="Martins P.D."/>
            <person name="Echeveste M.J."/>
            <person name="Arshad A."/>
            <person name="Kurth J."/>
            <person name="Ouboter H."/>
            <person name="Jetten M.S.M."/>
            <person name="Welte C.U."/>
        </authorList>
    </citation>
    <scope>NUCLEOTIDE SEQUENCE</scope>
    <source>
        <strain evidence="7">MAG_39</strain>
    </source>
</reference>
<name>A0A953J7I6_9BACT</name>
<evidence type="ECO:0000256" key="4">
    <source>
        <dbReference type="ARBA" id="ARBA00022989"/>
    </source>
</evidence>
<feature type="transmembrane region" description="Helical" evidence="6">
    <location>
        <begin position="183"/>
        <end position="202"/>
    </location>
</feature>
<evidence type="ECO:0000313" key="8">
    <source>
        <dbReference type="Proteomes" id="UP000705867"/>
    </source>
</evidence>
<evidence type="ECO:0000256" key="6">
    <source>
        <dbReference type="SAM" id="Phobius"/>
    </source>
</evidence>
<gene>
    <name evidence="7" type="ORF">K8I29_13160</name>
</gene>
<dbReference type="EMBL" id="JAIOIV010000105">
    <property type="protein sequence ID" value="MBZ0157148.1"/>
    <property type="molecule type" value="Genomic_DNA"/>
</dbReference>
<comment type="caution">
    <text evidence="7">The sequence shown here is derived from an EMBL/GenBank/DDBJ whole genome shotgun (WGS) entry which is preliminary data.</text>
</comment>
<dbReference type="GO" id="GO:0006865">
    <property type="term" value="P:amino acid transport"/>
    <property type="evidence" value="ECO:0007669"/>
    <property type="project" value="InterPro"/>
</dbReference>
<feature type="transmembrane region" description="Helical" evidence="6">
    <location>
        <begin position="73"/>
        <end position="91"/>
    </location>
</feature>
<evidence type="ECO:0000256" key="5">
    <source>
        <dbReference type="ARBA" id="ARBA00023136"/>
    </source>
</evidence>
<dbReference type="InterPro" id="IPR001123">
    <property type="entry name" value="LeuE-type"/>
</dbReference>
<dbReference type="Pfam" id="PF01810">
    <property type="entry name" value="LysE"/>
    <property type="match status" value="1"/>
</dbReference>
<reference evidence="7" key="2">
    <citation type="submission" date="2021-08" db="EMBL/GenBank/DDBJ databases">
        <authorList>
            <person name="Dalcin Martins P."/>
        </authorList>
    </citation>
    <scope>NUCLEOTIDE SEQUENCE</scope>
    <source>
        <strain evidence="7">MAG_39</strain>
    </source>
</reference>
<feature type="transmembrane region" description="Helical" evidence="6">
    <location>
        <begin position="42"/>
        <end position="66"/>
    </location>
</feature>
<dbReference type="SUPFAM" id="SSF81321">
    <property type="entry name" value="Family A G protein-coupled receptor-like"/>
    <property type="match status" value="1"/>
</dbReference>
<comment type="subcellular location">
    <subcellularLocation>
        <location evidence="1">Cell membrane</location>
        <topology evidence="1">Multi-pass membrane protein</topology>
    </subcellularLocation>
</comment>
<evidence type="ECO:0000256" key="2">
    <source>
        <dbReference type="ARBA" id="ARBA00022475"/>
    </source>
</evidence>
<evidence type="ECO:0000256" key="1">
    <source>
        <dbReference type="ARBA" id="ARBA00004651"/>
    </source>
</evidence>
<sequence length="206" mass="21834">MKLLFIAVSSFLVALSGALVPGPLFSITIAESARRGSSAGPLIILGHALLELVLVVLLIGGIAPYLTSPLTKTIAGTVGGLVLMYMGYQLLRDARNARLSTAADGPHRKMHPVLSGFLSSLSNPYWIIWWATIGLGYLAGALSFGLPGVVAFFIGHILADLAWYCLLSLAVARGKSLIGDRGYRFLLASCGIFLMLFGAWFAKGIP</sequence>
<keyword evidence="4 6" id="KW-1133">Transmembrane helix</keyword>